<dbReference type="Proteomes" id="UP001246576">
    <property type="component" value="Unassembled WGS sequence"/>
</dbReference>
<sequence length="155" mass="17420">MKTPWNPSRTATARVKNPLPAPTACPYCGKPVQIVGHEKVYGRAYSDWPWLYACNGAEEGGCGAYVGLHPFTNIPLGTLADGPTREARKRAKSAFEPLYRHYRMDRSEAYAWLAKQLGIPTEECHVGWSDIAQCQRIEQICVAELRRRATNWRAA</sequence>
<keyword evidence="1" id="KW-0479">Metal-binding</keyword>
<organism evidence="1 2">
    <name type="scientific">Herbaspirillum huttiense subsp. lycopersici</name>
    <dbReference type="NCBI Taxonomy" id="3074428"/>
    <lineage>
        <taxon>Bacteria</taxon>
        <taxon>Pseudomonadati</taxon>
        <taxon>Pseudomonadota</taxon>
        <taxon>Betaproteobacteria</taxon>
        <taxon>Burkholderiales</taxon>
        <taxon>Oxalobacteraceae</taxon>
        <taxon>Herbaspirillum</taxon>
    </lineage>
</organism>
<evidence type="ECO:0000313" key="1">
    <source>
        <dbReference type="EMBL" id="MDR9847053.1"/>
    </source>
</evidence>
<comment type="caution">
    <text evidence="1">The sequence shown here is derived from an EMBL/GenBank/DDBJ whole genome shotgun (WGS) entry which is preliminary data.</text>
</comment>
<proteinExistence type="predicted"/>
<dbReference type="GO" id="GO:0008270">
    <property type="term" value="F:zinc ion binding"/>
    <property type="evidence" value="ECO:0007669"/>
    <property type="project" value="UniProtKB-KW"/>
</dbReference>
<keyword evidence="1" id="KW-0862">Zinc</keyword>
<gene>
    <name evidence="1" type="ORF">RI048_02385</name>
</gene>
<dbReference type="RefSeq" id="WP_310839475.1">
    <property type="nucleotide sequence ID" value="NZ_JAVLSJ010000001.1"/>
</dbReference>
<dbReference type="Pfam" id="PF11672">
    <property type="entry name" value="DUF3268"/>
    <property type="match status" value="1"/>
</dbReference>
<protein>
    <submittedName>
        <fullName evidence="1">Zinc-finger-containing protein</fullName>
    </submittedName>
</protein>
<name>A0ABU2EGP4_9BURK</name>
<keyword evidence="2" id="KW-1185">Reference proteome</keyword>
<accession>A0ABU2EGP4</accession>
<dbReference type="InterPro" id="IPR021686">
    <property type="entry name" value="DUF3268"/>
</dbReference>
<reference evidence="1" key="1">
    <citation type="submission" date="2023-09" db="EMBL/GenBank/DDBJ databases">
        <title>Description of first Herbaspirillum huttiense subsp. nephrolepsisexaltata and Herbaspirillum huttiense subsp. lycopersicon.</title>
        <authorList>
            <person name="Poudel M."/>
            <person name="Sharma A."/>
            <person name="Goss E."/>
            <person name="Tapia J.H."/>
            <person name="Harmon C.M."/>
            <person name="Jones J.B."/>
        </authorList>
    </citation>
    <scope>NUCLEOTIDE SEQUENCE</scope>
    <source>
        <strain evidence="1">SE1</strain>
    </source>
</reference>
<evidence type="ECO:0000313" key="2">
    <source>
        <dbReference type="Proteomes" id="UP001246576"/>
    </source>
</evidence>
<dbReference type="EMBL" id="JAVLSJ010000001">
    <property type="protein sequence ID" value="MDR9847053.1"/>
    <property type="molecule type" value="Genomic_DNA"/>
</dbReference>
<keyword evidence="1" id="KW-0863">Zinc-finger</keyword>